<dbReference type="RefSeq" id="YP_010755268.1">
    <property type="nucleotide sequence ID" value="NC_073468.1"/>
</dbReference>
<dbReference type="GeneID" id="80019919"/>
<name>A0AAE8Y7T4_9CAUD</name>
<evidence type="ECO:0000256" key="1">
    <source>
        <dbReference type="SAM" id="Phobius"/>
    </source>
</evidence>
<accession>A0AAE8Y7T4</accession>
<dbReference type="KEGG" id="vg:80019919"/>
<dbReference type="EMBL" id="OK040790">
    <property type="protein sequence ID" value="UDL16028.1"/>
    <property type="molecule type" value="Genomic_DNA"/>
</dbReference>
<sequence length="81" mass="9639">MDSNIFYWITIVVNLAIICLSVSSIIRSRKRVRKNKLYTEGMTRLLNRMQFDIVAGDNLAYRRHEHSRKLLTKRWTSGLNR</sequence>
<keyword evidence="1" id="KW-1133">Transmembrane helix</keyword>
<keyword evidence="1" id="KW-0812">Transmembrane</keyword>
<dbReference type="Proteomes" id="UP000827768">
    <property type="component" value="Segment"/>
</dbReference>
<keyword evidence="3" id="KW-1185">Reference proteome</keyword>
<organism evidence="2 3">
    <name type="scientific">Microbacterium phage Pumpernickel</name>
    <dbReference type="NCBI Taxonomy" id="2885983"/>
    <lineage>
        <taxon>Viruses</taxon>
        <taxon>Duplodnaviria</taxon>
        <taxon>Heunggongvirae</taxon>
        <taxon>Uroviricota</taxon>
        <taxon>Caudoviricetes</taxon>
        <taxon>Pumpernickelvirus</taxon>
        <taxon>Pumpernickelvirus pumpernickel</taxon>
    </lineage>
</organism>
<reference evidence="2" key="1">
    <citation type="submission" date="2021-09" db="EMBL/GenBank/DDBJ databases">
        <authorList>
            <person name="Andersen S.H."/>
            <person name="Beall E.A."/>
            <person name="Cappelle B."/>
            <person name="Falteisek K.J."/>
            <person name="Fenske B.A."/>
            <person name="Gansluckner N.W."/>
            <person name="Gilbertson S.M."/>
            <person name="Krings K.J."/>
            <person name="Mobeck M."/>
            <person name="Odeku J.O."/>
            <person name="Poncelet M.E."/>
            <person name="Rohr J.R."/>
            <person name="Rolands L."/>
            <person name="Whipple C.D."/>
            <person name="Whipple E.M."/>
            <person name="Spring A.M."/>
            <person name="Klyczek K."/>
            <person name="Garlena R.A."/>
            <person name="Russell D.A."/>
            <person name="Pope W.H."/>
            <person name="Jacobs-Sera D."/>
            <person name="Hatfull G.F."/>
        </authorList>
    </citation>
    <scope>NUCLEOTIDE SEQUENCE</scope>
</reference>
<evidence type="ECO:0000313" key="3">
    <source>
        <dbReference type="Proteomes" id="UP000827768"/>
    </source>
</evidence>
<gene>
    <name evidence="2" type="primary">278</name>
    <name evidence="2" type="ORF">SEA_PUMPERNICKEL_278</name>
</gene>
<evidence type="ECO:0000313" key="2">
    <source>
        <dbReference type="EMBL" id="UDL16028.1"/>
    </source>
</evidence>
<keyword evidence="1" id="KW-0472">Membrane</keyword>
<protein>
    <submittedName>
        <fullName evidence="2">Membrane protein</fullName>
    </submittedName>
</protein>
<proteinExistence type="predicted"/>
<feature type="transmembrane region" description="Helical" evidence="1">
    <location>
        <begin position="6"/>
        <end position="26"/>
    </location>
</feature>